<reference evidence="2 3" key="1">
    <citation type="submission" date="2017-12" db="EMBL/GenBank/DDBJ databases">
        <title>Gene loss provides genomic basis for host adaptation in cereal stripe rust fungi.</title>
        <authorList>
            <person name="Xia C."/>
        </authorList>
    </citation>
    <scope>NUCLEOTIDE SEQUENCE [LARGE SCALE GENOMIC DNA]</scope>
    <source>
        <strain evidence="2 3">93TX-2</strain>
    </source>
</reference>
<feature type="region of interest" description="Disordered" evidence="1">
    <location>
        <begin position="35"/>
        <end position="76"/>
    </location>
</feature>
<dbReference type="VEuPathDB" id="FungiDB:PSTT_10975"/>
<dbReference type="Proteomes" id="UP000238274">
    <property type="component" value="Unassembled WGS sequence"/>
</dbReference>
<accession>A0A2S4VCR2</accession>
<keyword evidence="3" id="KW-1185">Reference proteome</keyword>
<protein>
    <submittedName>
        <fullName evidence="2">Uncharacterized protein</fullName>
    </submittedName>
</protein>
<dbReference type="AlphaFoldDB" id="A0A2S4VCR2"/>
<comment type="caution">
    <text evidence="2">The sequence shown here is derived from an EMBL/GenBank/DDBJ whole genome shotgun (WGS) entry which is preliminary data.</text>
</comment>
<name>A0A2S4VCR2_9BASI</name>
<dbReference type="EMBL" id="PKSM01000149">
    <property type="protein sequence ID" value="POW07265.1"/>
    <property type="molecule type" value="Genomic_DNA"/>
</dbReference>
<evidence type="ECO:0000313" key="2">
    <source>
        <dbReference type="EMBL" id="POW07265.1"/>
    </source>
</evidence>
<sequence>MLLLPWSVTKWEVDDDTVSVHLKKGACIFFTKTQPAENPKKMNVKPNKKPSEAADSGPSNSTKDPNADSSIVVMDW</sequence>
<proteinExistence type="predicted"/>
<organism evidence="2 3">
    <name type="scientific">Puccinia striiformis</name>
    <dbReference type="NCBI Taxonomy" id="27350"/>
    <lineage>
        <taxon>Eukaryota</taxon>
        <taxon>Fungi</taxon>
        <taxon>Dikarya</taxon>
        <taxon>Basidiomycota</taxon>
        <taxon>Pucciniomycotina</taxon>
        <taxon>Pucciniomycetes</taxon>
        <taxon>Pucciniales</taxon>
        <taxon>Pucciniaceae</taxon>
        <taxon>Puccinia</taxon>
    </lineage>
</organism>
<reference evidence="3" key="2">
    <citation type="journal article" date="2018" name="BMC Genomics">
        <title>Genomic insights into host adaptation between the wheat stripe rust pathogen (Puccinia striiformis f. sp. tritici) and the barley stripe rust pathogen (Puccinia striiformis f. sp. hordei).</title>
        <authorList>
            <person name="Xia C."/>
            <person name="Wang M."/>
            <person name="Yin C."/>
            <person name="Cornejo O.E."/>
            <person name="Hulbert S.H."/>
            <person name="Chen X."/>
        </authorList>
    </citation>
    <scope>NUCLEOTIDE SEQUENCE [LARGE SCALE GENOMIC DNA]</scope>
    <source>
        <strain evidence="3">93TX-2</strain>
    </source>
</reference>
<gene>
    <name evidence="2" type="ORF">PSHT_10021</name>
</gene>
<dbReference type="VEuPathDB" id="FungiDB:PSHT_10021"/>
<evidence type="ECO:0000313" key="3">
    <source>
        <dbReference type="Proteomes" id="UP000238274"/>
    </source>
</evidence>
<feature type="compositionally biased region" description="Polar residues" evidence="1">
    <location>
        <begin position="57"/>
        <end position="69"/>
    </location>
</feature>
<reference evidence="3" key="3">
    <citation type="journal article" date="2018" name="Mol. Plant Microbe Interact.">
        <title>Genome sequence resources for the wheat stripe rust pathogen (Puccinia striiformis f. sp. tritici) and the barley stripe rust pathogen (Puccinia striiformis f. sp. hordei).</title>
        <authorList>
            <person name="Xia C."/>
            <person name="Wang M."/>
            <person name="Yin C."/>
            <person name="Cornejo O.E."/>
            <person name="Hulbert S.H."/>
            <person name="Chen X."/>
        </authorList>
    </citation>
    <scope>NUCLEOTIDE SEQUENCE [LARGE SCALE GENOMIC DNA]</scope>
    <source>
        <strain evidence="3">93TX-2</strain>
    </source>
</reference>
<evidence type="ECO:0000256" key="1">
    <source>
        <dbReference type="SAM" id="MobiDB-lite"/>
    </source>
</evidence>